<dbReference type="EMBL" id="JBGBPQ010000001">
    <property type="protein sequence ID" value="KAL1529473.1"/>
    <property type="molecule type" value="Genomic_DNA"/>
</dbReference>
<keyword evidence="8" id="KW-1185">Reference proteome</keyword>
<dbReference type="InterPro" id="IPR010651">
    <property type="entry name" value="Sugar_transport"/>
</dbReference>
<name>A0AB34K4N6_PRYPA</name>
<protein>
    <recommendedName>
        <fullName evidence="9">Transmembrane protein 144</fullName>
    </recommendedName>
</protein>
<comment type="caution">
    <text evidence="7">The sequence shown here is derived from an EMBL/GenBank/DDBJ whole genome shotgun (WGS) entry which is preliminary data.</text>
</comment>
<dbReference type="GO" id="GO:0016020">
    <property type="term" value="C:membrane"/>
    <property type="evidence" value="ECO:0007669"/>
    <property type="project" value="UniProtKB-SubCell"/>
</dbReference>
<feature type="transmembrane region" description="Helical" evidence="6">
    <location>
        <begin position="365"/>
        <end position="384"/>
    </location>
</feature>
<evidence type="ECO:0000256" key="5">
    <source>
        <dbReference type="ARBA" id="ARBA00023136"/>
    </source>
</evidence>
<organism evidence="7 8">
    <name type="scientific">Prymnesium parvum</name>
    <name type="common">Toxic golden alga</name>
    <dbReference type="NCBI Taxonomy" id="97485"/>
    <lineage>
        <taxon>Eukaryota</taxon>
        <taxon>Haptista</taxon>
        <taxon>Haptophyta</taxon>
        <taxon>Prymnesiophyceae</taxon>
        <taxon>Prymnesiales</taxon>
        <taxon>Prymnesiaceae</taxon>
        <taxon>Prymnesium</taxon>
    </lineage>
</organism>
<dbReference type="InterPro" id="IPR012435">
    <property type="entry name" value="TMEM144"/>
</dbReference>
<feature type="transmembrane region" description="Helical" evidence="6">
    <location>
        <begin position="154"/>
        <end position="172"/>
    </location>
</feature>
<accession>A0AB34K4N6</accession>
<dbReference type="GO" id="GO:0015144">
    <property type="term" value="F:carbohydrate transmembrane transporter activity"/>
    <property type="evidence" value="ECO:0007669"/>
    <property type="project" value="InterPro"/>
</dbReference>
<keyword evidence="5 6" id="KW-0472">Membrane</keyword>
<keyword evidence="3 6" id="KW-0812">Transmembrane</keyword>
<comment type="subcellular location">
    <subcellularLocation>
        <location evidence="1">Membrane</location>
        <topology evidence="1">Multi-pass membrane protein</topology>
    </subcellularLocation>
</comment>
<evidence type="ECO:0000256" key="1">
    <source>
        <dbReference type="ARBA" id="ARBA00004141"/>
    </source>
</evidence>
<dbReference type="InterPro" id="IPR037185">
    <property type="entry name" value="EmrE-like"/>
</dbReference>
<feature type="transmembrane region" description="Helical" evidence="6">
    <location>
        <begin position="333"/>
        <end position="356"/>
    </location>
</feature>
<evidence type="ECO:0000256" key="4">
    <source>
        <dbReference type="ARBA" id="ARBA00022989"/>
    </source>
</evidence>
<feature type="transmembrane region" description="Helical" evidence="6">
    <location>
        <begin position="306"/>
        <end position="327"/>
    </location>
</feature>
<evidence type="ECO:0000256" key="6">
    <source>
        <dbReference type="SAM" id="Phobius"/>
    </source>
</evidence>
<evidence type="ECO:0000313" key="8">
    <source>
        <dbReference type="Proteomes" id="UP001515480"/>
    </source>
</evidence>
<dbReference type="Pfam" id="PF07857">
    <property type="entry name" value="TMEM144"/>
    <property type="match status" value="2"/>
</dbReference>
<feature type="transmembrane region" description="Helical" evidence="6">
    <location>
        <begin position="35"/>
        <end position="55"/>
    </location>
</feature>
<comment type="similarity">
    <text evidence="2">Belongs to the TMEM144 family.</text>
</comment>
<proteinExistence type="inferred from homology"/>
<feature type="transmembrane region" description="Helical" evidence="6">
    <location>
        <begin position="270"/>
        <end position="294"/>
    </location>
</feature>
<evidence type="ECO:0000256" key="2">
    <source>
        <dbReference type="ARBA" id="ARBA00005731"/>
    </source>
</evidence>
<evidence type="ECO:0000256" key="3">
    <source>
        <dbReference type="ARBA" id="ARBA00022692"/>
    </source>
</evidence>
<dbReference type="Proteomes" id="UP001515480">
    <property type="component" value="Unassembled WGS sequence"/>
</dbReference>
<gene>
    <name evidence="7" type="ORF">AB1Y20_000420</name>
</gene>
<dbReference type="SUPFAM" id="SSF103481">
    <property type="entry name" value="Multidrug resistance efflux transporter EmrE"/>
    <property type="match status" value="1"/>
</dbReference>
<dbReference type="PANTHER" id="PTHR16119:SF17">
    <property type="entry name" value="TRANSMEMBRANE PROTEIN 144"/>
    <property type="match status" value="1"/>
</dbReference>
<feature type="transmembrane region" description="Helical" evidence="6">
    <location>
        <begin position="91"/>
        <end position="110"/>
    </location>
</feature>
<dbReference type="PANTHER" id="PTHR16119">
    <property type="entry name" value="TRANSMEMBRANE PROTEIN 144"/>
    <property type="match status" value="1"/>
</dbReference>
<sequence length="388" mass="41571">MVSKGIGYICSLVAVLFFGSNYVPVKRFETYDGMFYQWVMCSAIWIWGLLLQLVLLSSEEVFNVSVNGTVNDFNQTALVNSERPDAYSVKFFPFAALGGALWSTGNIMSVPVINSIGLSMGLLIWGASNMLMGWATGAFGLFGVDKSPLAHPELNYAGVALAVVALAIYSQIKTSLAKSSDTSNVEPLRADDAGKLVEDGRADEIMSTTISPETFLDLSPPGDGPSATMKRLGGIAMAIAAGLLFGNNFTPPTYMQDNNEGPDGKSVISVLSYVFSHFTGIFAMSTFWFLLYCAAMKSNPRINPRLVIPGFISGIMWAVASTCWFVANRSLDMSIAFPIITSGPGIVSALWGVFVFGEIKGKRNYVMLSGSILLSITGCVLIALSSSS</sequence>
<feature type="transmembrane region" description="Helical" evidence="6">
    <location>
        <begin position="232"/>
        <end position="250"/>
    </location>
</feature>
<evidence type="ECO:0000313" key="7">
    <source>
        <dbReference type="EMBL" id="KAL1529473.1"/>
    </source>
</evidence>
<keyword evidence="4 6" id="KW-1133">Transmembrane helix</keyword>
<reference evidence="7 8" key="1">
    <citation type="journal article" date="2024" name="Science">
        <title>Giant polyketide synthase enzymes in the biosynthesis of giant marine polyether toxins.</title>
        <authorList>
            <person name="Fallon T.R."/>
            <person name="Shende V.V."/>
            <person name="Wierzbicki I.H."/>
            <person name="Pendleton A.L."/>
            <person name="Watervoot N.F."/>
            <person name="Auber R.P."/>
            <person name="Gonzalez D.J."/>
            <person name="Wisecaver J.H."/>
            <person name="Moore B.S."/>
        </authorList>
    </citation>
    <scope>NUCLEOTIDE SEQUENCE [LARGE SCALE GENOMIC DNA]</scope>
    <source>
        <strain evidence="7 8">12B1</strain>
    </source>
</reference>
<feature type="transmembrane region" description="Helical" evidence="6">
    <location>
        <begin position="6"/>
        <end position="23"/>
    </location>
</feature>
<dbReference type="AlphaFoldDB" id="A0AB34K4N6"/>
<evidence type="ECO:0008006" key="9">
    <source>
        <dbReference type="Google" id="ProtNLM"/>
    </source>
</evidence>
<feature type="transmembrane region" description="Helical" evidence="6">
    <location>
        <begin position="122"/>
        <end position="142"/>
    </location>
</feature>